<reference evidence="2" key="2">
    <citation type="submission" date="2012-06" db="EMBL/GenBank/DDBJ databases">
        <title>Annotation of the Genome Sequence of Fusarium oxysporum Fo47.</title>
        <authorList>
            <consortium name="The Broad Institute Genomics Platform"/>
            <person name="Ma L.-J."/>
            <person name="Corby-Kistler H."/>
            <person name="Broz K."/>
            <person name="Gale L.R."/>
            <person name="Jonkers W."/>
            <person name="O'Donnell K."/>
            <person name="Ploetz R."/>
            <person name="Steinberg C."/>
            <person name="Schwartz D.C."/>
            <person name="VanEtten H."/>
            <person name="Zhou S."/>
            <person name="Young S.K."/>
            <person name="Zeng Q."/>
            <person name="Gargeya S."/>
            <person name="Fitzgerald M."/>
            <person name="Abouelleil A."/>
            <person name="Alvarado L."/>
            <person name="Chapman S.B."/>
            <person name="Gainer-Dewar J."/>
            <person name="Goldberg J."/>
            <person name="Griggs A."/>
            <person name="Gujja S."/>
            <person name="Hansen M."/>
            <person name="Howarth C."/>
            <person name="Imamovic A."/>
            <person name="Ireland A."/>
            <person name="Larimer J."/>
            <person name="McCowan C."/>
            <person name="Murphy C."/>
            <person name="Pearson M."/>
            <person name="Poon T.W."/>
            <person name="Priest M."/>
            <person name="Roberts A."/>
            <person name="Saif S."/>
            <person name="Shea T."/>
            <person name="Sykes S."/>
            <person name="Wortman J."/>
            <person name="Nusbaum C."/>
            <person name="Birren B."/>
        </authorList>
    </citation>
    <scope>NUCLEOTIDE SEQUENCE</scope>
    <source>
        <strain evidence="2">Fo47</strain>
    </source>
</reference>
<dbReference type="HOGENOM" id="CLU_080482_0_0_1"/>
<evidence type="ECO:0000256" key="1">
    <source>
        <dbReference type="SAM" id="MobiDB-lite"/>
    </source>
</evidence>
<reference evidence="2" key="1">
    <citation type="submission" date="2011-06" db="EMBL/GenBank/DDBJ databases">
        <title>The Genome Sequence of Fusarium oxysporum Fo47.</title>
        <authorList>
            <consortium name="The Broad Institute Genome Sequencing Platform"/>
            <person name="Ma L.-J."/>
            <person name="Gale L.R."/>
            <person name="Schwartz D.C."/>
            <person name="Zhou S."/>
            <person name="Corby-Kistler H."/>
            <person name="Young S.K."/>
            <person name="Zeng Q."/>
            <person name="Gargeya S."/>
            <person name="Fitzgerald M."/>
            <person name="Haas B."/>
            <person name="Abouelleil A."/>
            <person name="Alvarado L."/>
            <person name="Arachchi H.M."/>
            <person name="Berlin A."/>
            <person name="Brown A."/>
            <person name="Chapman S.B."/>
            <person name="Chen Z."/>
            <person name="Dunbar C."/>
            <person name="Freedman E."/>
            <person name="Gearin G."/>
            <person name="Gellesch M."/>
            <person name="Goldberg J."/>
            <person name="Griggs A."/>
            <person name="Gujja S."/>
            <person name="Heiman D."/>
            <person name="Howarth C."/>
            <person name="Larson L."/>
            <person name="Lui A."/>
            <person name="MacDonald P.J.P."/>
            <person name="Mehta T."/>
            <person name="Montmayeur A."/>
            <person name="Murphy C."/>
            <person name="Neiman D."/>
            <person name="Pearson M."/>
            <person name="Priest M."/>
            <person name="Roberts A."/>
            <person name="Saif S."/>
            <person name="Shea T."/>
            <person name="Shenoy N."/>
            <person name="Sisk P."/>
            <person name="Stolte C."/>
            <person name="Sykes S."/>
            <person name="Wortman J."/>
            <person name="Nusbaum C."/>
            <person name="Birren B."/>
        </authorList>
    </citation>
    <scope>NUCLEOTIDE SEQUENCE [LARGE SCALE GENOMIC DNA]</scope>
    <source>
        <strain evidence="2">Fo47</strain>
    </source>
</reference>
<accession>W9K801</accession>
<feature type="region of interest" description="Disordered" evidence="1">
    <location>
        <begin position="61"/>
        <end position="80"/>
    </location>
</feature>
<protein>
    <submittedName>
        <fullName evidence="2">Uncharacterized protein</fullName>
    </submittedName>
</protein>
<sequence>MLFLVFQRLRDTAEPRYQLTVGDWQGFLNALFDNWNSRFDPPANPELPTRLRKQTQLEVGTLKQDHPPSIARQRSGDLGVGDMRKKAEKVSLGLSLNYETGSVLWTWSDSNKQGVSHQYVTLDPGNTEVSIRQDLIRQYDFWERQRIKQYNKDLLVSCCRRIIKRWVHEGTERIGLLNRDEEPQLETLVLACDIVRSDAARLTEVSRLVDSLALGNGSVW</sequence>
<dbReference type="AlphaFoldDB" id="W9K801"/>
<gene>
    <name evidence="2" type="ORF">FOZG_09527</name>
</gene>
<evidence type="ECO:0000313" key="2">
    <source>
        <dbReference type="EMBL" id="EWZ37538.1"/>
    </source>
</evidence>
<name>W9K801_FUSOX</name>
<dbReference type="EMBL" id="JH717901">
    <property type="protein sequence ID" value="EWZ37538.1"/>
    <property type="molecule type" value="Genomic_DNA"/>
</dbReference>
<dbReference type="VEuPathDB" id="FungiDB:FOZG_09527"/>
<organism evidence="2">
    <name type="scientific">Fusarium oxysporum Fo47</name>
    <dbReference type="NCBI Taxonomy" id="660027"/>
    <lineage>
        <taxon>Eukaryota</taxon>
        <taxon>Fungi</taxon>
        <taxon>Dikarya</taxon>
        <taxon>Ascomycota</taxon>
        <taxon>Pezizomycotina</taxon>
        <taxon>Sordariomycetes</taxon>
        <taxon>Hypocreomycetidae</taxon>
        <taxon>Hypocreales</taxon>
        <taxon>Nectriaceae</taxon>
        <taxon>Fusarium</taxon>
        <taxon>Fusarium oxysporum species complex</taxon>
    </lineage>
</organism>
<dbReference type="Proteomes" id="UP000030766">
    <property type="component" value="Unassembled WGS sequence"/>
</dbReference>
<proteinExistence type="predicted"/>